<dbReference type="Gene3D" id="1.10.287.950">
    <property type="entry name" value="Methyl-accepting chemotaxis protein"/>
    <property type="match status" value="1"/>
</dbReference>
<evidence type="ECO:0000313" key="8">
    <source>
        <dbReference type="Proteomes" id="UP000677305"/>
    </source>
</evidence>
<feature type="domain" description="Methyl-accepting transducer" evidence="5">
    <location>
        <begin position="304"/>
        <end position="540"/>
    </location>
</feature>
<dbReference type="AlphaFoldDB" id="A0A8J8M878"/>
<reference evidence="7 8" key="1">
    <citation type="submission" date="2020-07" db="EMBL/GenBank/DDBJ databases">
        <title>Vallitalea guaymasensis genome.</title>
        <authorList>
            <person name="Postec A."/>
        </authorList>
    </citation>
    <scope>NUCLEOTIDE SEQUENCE [LARGE SCALE GENOMIC DNA]</scope>
    <source>
        <strain evidence="7 8">Ra1766G1</strain>
    </source>
</reference>
<evidence type="ECO:0000259" key="6">
    <source>
        <dbReference type="PROSITE" id="PS50885"/>
    </source>
</evidence>
<proteinExistence type="inferred from homology"/>
<gene>
    <name evidence="7" type="ORF">HYG85_04265</name>
</gene>
<dbReference type="GO" id="GO:0007165">
    <property type="term" value="P:signal transduction"/>
    <property type="evidence" value="ECO:0007669"/>
    <property type="project" value="UniProtKB-KW"/>
</dbReference>
<name>A0A8J8M878_9FIRM</name>
<dbReference type="InterPro" id="IPR004089">
    <property type="entry name" value="MCPsignal_dom"/>
</dbReference>
<feature type="transmembrane region" description="Helical" evidence="4">
    <location>
        <begin position="209"/>
        <end position="229"/>
    </location>
</feature>
<evidence type="ECO:0000256" key="1">
    <source>
        <dbReference type="ARBA" id="ARBA00023224"/>
    </source>
</evidence>
<dbReference type="PROSITE" id="PS50111">
    <property type="entry name" value="CHEMOTAXIS_TRANSDUC_2"/>
    <property type="match status" value="1"/>
</dbReference>
<dbReference type="PANTHER" id="PTHR32089:SF112">
    <property type="entry name" value="LYSOZYME-LIKE PROTEIN-RELATED"/>
    <property type="match status" value="1"/>
</dbReference>
<organism evidence="7 8">
    <name type="scientific">Vallitalea guaymasensis</name>
    <dbReference type="NCBI Taxonomy" id="1185412"/>
    <lineage>
        <taxon>Bacteria</taxon>
        <taxon>Bacillati</taxon>
        <taxon>Bacillota</taxon>
        <taxon>Clostridia</taxon>
        <taxon>Lachnospirales</taxon>
        <taxon>Vallitaleaceae</taxon>
        <taxon>Vallitalea</taxon>
    </lineage>
</organism>
<dbReference type="PROSITE" id="PS50885">
    <property type="entry name" value="HAMP"/>
    <property type="match status" value="1"/>
</dbReference>
<keyword evidence="4" id="KW-1133">Transmembrane helix</keyword>
<evidence type="ECO:0000256" key="2">
    <source>
        <dbReference type="ARBA" id="ARBA00029447"/>
    </source>
</evidence>
<dbReference type="Pfam" id="PF00672">
    <property type="entry name" value="HAMP"/>
    <property type="match status" value="1"/>
</dbReference>
<dbReference type="CDD" id="cd11386">
    <property type="entry name" value="MCP_signal"/>
    <property type="match status" value="1"/>
</dbReference>
<dbReference type="EMBL" id="CP058561">
    <property type="protein sequence ID" value="QUH28167.1"/>
    <property type="molecule type" value="Genomic_DNA"/>
</dbReference>
<dbReference type="SMART" id="SM00304">
    <property type="entry name" value="HAMP"/>
    <property type="match status" value="1"/>
</dbReference>
<sequence>MHWFKNLKIATKILTGFLLVSLITGVVGFVGYRAMDLIMDDQYEIADVRLPSVESILVINEAHTAIIAGERALINNDLSNTKFRNDQYAYIQSAYDRADQAWEVYSALPQTEEEAVNWEKLTTEWNKWKELNQQIIDLSKQKDKLIASGLSATDDKIVDIDKRSRQVSLNNRELFLKVDSMLDEIIVLNMNEADKANDKGIETYAAAKLIVLGTIIFGVVVAIILGILISRGIRKPIKKSINMLKDISEGEGDLTKRLNISTKDELGELAKYFNLFVDNIHDLISQVKLNADNLAVSSNEISLGMEHSNQGMEEIANGIASVSDSSQNNVSVIEEATASIQELASTADMVSIEVKSAFEDSNSALEYANQGADNIQQVVNANNKVKISTDQVYEAIVNLKASSDKIGEIVTIITNISEQTNLLALNAAIEAARAGEHGKGFAVVADEVRNLAEESKESALSISNLIGEIQIKADNASSAISQGQELVEVSVDKSNVIHDHFKNILNSIKNINDKIEMISDSSNQQTLVAEEMTKAMDQMSSSIQEDASSVQQINSVIEEQASSFEEIGASIEEQKTVAYTLKDKTDKFKVE</sequence>
<dbReference type="Pfam" id="PF12729">
    <property type="entry name" value="4HB_MCP_1"/>
    <property type="match status" value="1"/>
</dbReference>
<feature type="domain" description="HAMP" evidence="6">
    <location>
        <begin position="231"/>
        <end position="285"/>
    </location>
</feature>
<dbReference type="PANTHER" id="PTHR32089">
    <property type="entry name" value="METHYL-ACCEPTING CHEMOTAXIS PROTEIN MCPB"/>
    <property type="match status" value="1"/>
</dbReference>
<evidence type="ECO:0000256" key="3">
    <source>
        <dbReference type="PROSITE-ProRule" id="PRU00284"/>
    </source>
</evidence>
<dbReference type="SUPFAM" id="SSF58104">
    <property type="entry name" value="Methyl-accepting chemotaxis protein (MCP) signaling domain"/>
    <property type="match status" value="1"/>
</dbReference>
<dbReference type="Proteomes" id="UP000677305">
    <property type="component" value="Chromosome"/>
</dbReference>
<dbReference type="KEGG" id="vgu:HYG85_04265"/>
<evidence type="ECO:0000256" key="4">
    <source>
        <dbReference type="SAM" id="Phobius"/>
    </source>
</evidence>
<evidence type="ECO:0000313" key="7">
    <source>
        <dbReference type="EMBL" id="QUH28167.1"/>
    </source>
</evidence>
<dbReference type="Pfam" id="PF00015">
    <property type="entry name" value="MCPsignal"/>
    <property type="match status" value="1"/>
</dbReference>
<keyword evidence="1 3" id="KW-0807">Transducer</keyword>
<evidence type="ECO:0000259" key="5">
    <source>
        <dbReference type="PROSITE" id="PS50111"/>
    </source>
</evidence>
<dbReference type="Gene3D" id="6.10.340.10">
    <property type="match status" value="1"/>
</dbReference>
<dbReference type="FunFam" id="1.10.287.950:FF:000001">
    <property type="entry name" value="Methyl-accepting chemotaxis sensory transducer"/>
    <property type="match status" value="1"/>
</dbReference>
<keyword evidence="4" id="KW-0472">Membrane</keyword>
<dbReference type="SMART" id="SM00283">
    <property type="entry name" value="MA"/>
    <property type="match status" value="1"/>
</dbReference>
<dbReference type="InterPro" id="IPR024478">
    <property type="entry name" value="HlyB_4HB_MCP"/>
</dbReference>
<protein>
    <submittedName>
        <fullName evidence="7">Methyl-accepting chemotaxis protein</fullName>
    </submittedName>
</protein>
<comment type="similarity">
    <text evidence="2">Belongs to the methyl-accepting chemotaxis (MCP) protein family.</text>
</comment>
<keyword evidence="8" id="KW-1185">Reference proteome</keyword>
<dbReference type="CDD" id="cd06225">
    <property type="entry name" value="HAMP"/>
    <property type="match status" value="1"/>
</dbReference>
<accession>A0A8J8M878</accession>
<dbReference type="RefSeq" id="WP_212692429.1">
    <property type="nucleotide sequence ID" value="NZ_CP058561.1"/>
</dbReference>
<dbReference type="InterPro" id="IPR003660">
    <property type="entry name" value="HAMP_dom"/>
</dbReference>
<dbReference type="GO" id="GO:0016020">
    <property type="term" value="C:membrane"/>
    <property type="evidence" value="ECO:0007669"/>
    <property type="project" value="InterPro"/>
</dbReference>
<keyword evidence="4" id="KW-0812">Transmembrane</keyword>
<dbReference type="GO" id="GO:0006935">
    <property type="term" value="P:chemotaxis"/>
    <property type="evidence" value="ECO:0007669"/>
    <property type="project" value="UniProtKB-ARBA"/>
</dbReference>